<dbReference type="Proteomes" id="UP000249248">
    <property type="component" value="Unassembled WGS sequence"/>
</dbReference>
<dbReference type="AlphaFoldDB" id="A0A2W1NII7"/>
<name>A0A2W1NII7_9FLAO</name>
<keyword evidence="3" id="KW-1185">Reference proteome</keyword>
<proteinExistence type="predicted"/>
<evidence type="ECO:0000313" key="2">
    <source>
        <dbReference type="EMBL" id="PZE18853.1"/>
    </source>
</evidence>
<sequence length="500" mass="57096">MKNMLLKKQLLLLLLACISYSTVFSQVPIHEKYRQDIFNEIGNSDNLLYTFNGIPKEYKKQDLTLYNPHAKKLSTNILESKRGLELIDCISLGSNTLFYFDFIAEKTILLVVYDILGNEVSRKIIEYPKIVEQDIVKLSDNKFCLVTGIKLKKPGLQIECFDASLSSQWKVTKSSEETKYYYDLAAVSKNGNLAILYSEKMKHKFLMTIDADGNEIGNQVIQEEGIDRFKPYHLGFISNEEVMLVSDMGATTEDMFKALPTATNIKRFNLQGEEIKTKTIVFNEVQENFGDRRVDGSLFWAVSPSLRAVGMVNVNGKLQLVCESYQMTKRTVTEVSTTGGAPTKVGIDMLTLLDLYLIDLEDMSVTKRIWKPTRTVSIKGAGSYFSVQEFCALLDENNMFGFQFAQDEAFFIRSISQNYEYFNRIPFSANYEEVLNRTYWGTPVNDNYRSNGSEQLFYKQGVSALRGINKNGFLKTTETTVLYHLHQPTGELQFTILKQQ</sequence>
<organism evidence="2 3">
    <name type="scientific">Putridiphycobacter roseus</name>
    <dbReference type="NCBI Taxonomy" id="2219161"/>
    <lineage>
        <taxon>Bacteria</taxon>
        <taxon>Pseudomonadati</taxon>
        <taxon>Bacteroidota</taxon>
        <taxon>Flavobacteriia</taxon>
        <taxon>Flavobacteriales</taxon>
        <taxon>Crocinitomicaceae</taxon>
        <taxon>Putridiphycobacter</taxon>
    </lineage>
</organism>
<dbReference type="RefSeq" id="WP_111061755.1">
    <property type="nucleotide sequence ID" value="NZ_JBHUCU010000007.1"/>
</dbReference>
<gene>
    <name evidence="2" type="ORF">DNU06_03215</name>
</gene>
<protein>
    <recommendedName>
        <fullName evidence="4">6-bladed beta-propeller</fullName>
    </recommendedName>
</protein>
<dbReference type="OrthoDB" id="9814791at2"/>
<feature type="chain" id="PRO_5016168406" description="6-bladed beta-propeller" evidence="1">
    <location>
        <begin position="26"/>
        <end position="500"/>
    </location>
</feature>
<reference evidence="2 3" key="1">
    <citation type="submission" date="2018-06" db="EMBL/GenBank/DDBJ databases">
        <title>The draft genome sequence of Crocinitomix sp. SM1701.</title>
        <authorList>
            <person name="Zhang X."/>
        </authorList>
    </citation>
    <scope>NUCLEOTIDE SEQUENCE [LARGE SCALE GENOMIC DNA]</scope>
    <source>
        <strain evidence="2 3">SM1701</strain>
    </source>
</reference>
<accession>A0A2W1NII7</accession>
<dbReference type="EMBL" id="QKSB01000001">
    <property type="protein sequence ID" value="PZE18853.1"/>
    <property type="molecule type" value="Genomic_DNA"/>
</dbReference>
<feature type="signal peptide" evidence="1">
    <location>
        <begin position="1"/>
        <end position="25"/>
    </location>
</feature>
<keyword evidence="1" id="KW-0732">Signal</keyword>
<evidence type="ECO:0000313" key="3">
    <source>
        <dbReference type="Proteomes" id="UP000249248"/>
    </source>
</evidence>
<evidence type="ECO:0000256" key="1">
    <source>
        <dbReference type="SAM" id="SignalP"/>
    </source>
</evidence>
<evidence type="ECO:0008006" key="4">
    <source>
        <dbReference type="Google" id="ProtNLM"/>
    </source>
</evidence>
<comment type="caution">
    <text evidence="2">The sequence shown here is derived from an EMBL/GenBank/DDBJ whole genome shotgun (WGS) entry which is preliminary data.</text>
</comment>